<dbReference type="PRINTS" id="PR01590">
    <property type="entry name" value="HTHFIS"/>
</dbReference>
<evidence type="ECO:0000313" key="11">
    <source>
        <dbReference type="Proteomes" id="UP000192911"/>
    </source>
</evidence>
<evidence type="ECO:0000259" key="8">
    <source>
        <dbReference type="PROSITE" id="PS50045"/>
    </source>
</evidence>
<dbReference type="Pfam" id="PF25601">
    <property type="entry name" value="AAA_lid_14"/>
    <property type="match status" value="1"/>
</dbReference>
<evidence type="ECO:0000256" key="7">
    <source>
        <dbReference type="PROSITE-ProRule" id="PRU00169"/>
    </source>
</evidence>
<keyword evidence="4" id="KW-0902">Two-component regulatory system</keyword>
<keyword evidence="5" id="KW-0805">Transcription regulation</keyword>
<dbReference type="GO" id="GO:0005524">
    <property type="term" value="F:ATP binding"/>
    <property type="evidence" value="ECO:0007669"/>
    <property type="project" value="UniProtKB-KW"/>
</dbReference>
<keyword evidence="6" id="KW-0804">Transcription</keyword>
<protein>
    <submittedName>
        <fullName evidence="10">Two-component system, NtrC family, C4-dicarboxylate transport response regulator DctD</fullName>
    </submittedName>
</protein>
<keyword evidence="2" id="KW-0547">Nucleotide-binding</keyword>
<dbReference type="OrthoDB" id="9761705at2"/>
<evidence type="ECO:0000256" key="3">
    <source>
        <dbReference type="ARBA" id="ARBA00022840"/>
    </source>
</evidence>
<feature type="domain" description="Response regulatory" evidence="9">
    <location>
        <begin position="11"/>
        <end position="127"/>
    </location>
</feature>
<dbReference type="InterPro" id="IPR025944">
    <property type="entry name" value="Sigma_54_int_dom_CS"/>
</dbReference>
<dbReference type="Gene3D" id="3.40.50.2300">
    <property type="match status" value="1"/>
</dbReference>
<evidence type="ECO:0000256" key="6">
    <source>
        <dbReference type="ARBA" id="ARBA00023163"/>
    </source>
</evidence>
<dbReference type="InterPro" id="IPR003593">
    <property type="entry name" value="AAA+_ATPase"/>
</dbReference>
<dbReference type="PROSITE" id="PS50045">
    <property type="entry name" value="SIGMA54_INTERACT_4"/>
    <property type="match status" value="1"/>
</dbReference>
<dbReference type="SUPFAM" id="SSF52172">
    <property type="entry name" value="CheY-like"/>
    <property type="match status" value="1"/>
</dbReference>
<evidence type="ECO:0000259" key="9">
    <source>
        <dbReference type="PROSITE" id="PS50110"/>
    </source>
</evidence>
<gene>
    <name evidence="10" type="ORF">SAMN06295900_12432</name>
</gene>
<dbReference type="InterPro" id="IPR001789">
    <property type="entry name" value="Sig_transdc_resp-reg_receiver"/>
</dbReference>
<dbReference type="InterPro" id="IPR009057">
    <property type="entry name" value="Homeodomain-like_sf"/>
</dbReference>
<accession>A0A1X7H966</accession>
<dbReference type="Proteomes" id="UP000192911">
    <property type="component" value="Unassembled WGS sequence"/>
</dbReference>
<dbReference type="GO" id="GO:0000160">
    <property type="term" value="P:phosphorelay signal transduction system"/>
    <property type="evidence" value="ECO:0007669"/>
    <property type="project" value="UniProtKB-KW"/>
</dbReference>
<dbReference type="RefSeq" id="WP_085230732.1">
    <property type="nucleotide sequence ID" value="NZ_BSQD01000004.1"/>
</dbReference>
<dbReference type="SMART" id="SM00382">
    <property type="entry name" value="AAA"/>
    <property type="match status" value="1"/>
</dbReference>
<dbReference type="PANTHER" id="PTHR32071">
    <property type="entry name" value="TRANSCRIPTIONAL REGULATORY PROTEIN"/>
    <property type="match status" value="1"/>
</dbReference>
<dbReference type="AlphaFoldDB" id="A0A1X7H966"/>
<dbReference type="FunFam" id="3.40.50.2300:FF:000018">
    <property type="entry name" value="DNA-binding transcriptional regulator NtrC"/>
    <property type="match status" value="1"/>
</dbReference>
<dbReference type="Pfam" id="PF00158">
    <property type="entry name" value="Sigma54_activat"/>
    <property type="match status" value="1"/>
</dbReference>
<feature type="modified residue" description="4-aspartylphosphate" evidence="7">
    <location>
        <position position="60"/>
    </location>
</feature>
<keyword evidence="1 7" id="KW-0597">Phosphoprotein</keyword>
<dbReference type="InterPro" id="IPR058031">
    <property type="entry name" value="AAA_lid_NorR"/>
</dbReference>
<organism evidence="10 11">
    <name type="scientific">Trinickia caryophylli</name>
    <name type="common">Paraburkholderia caryophylli</name>
    <dbReference type="NCBI Taxonomy" id="28094"/>
    <lineage>
        <taxon>Bacteria</taxon>
        <taxon>Pseudomonadati</taxon>
        <taxon>Pseudomonadota</taxon>
        <taxon>Betaproteobacteria</taxon>
        <taxon>Burkholderiales</taxon>
        <taxon>Burkholderiaceae</taxon>
        <taxon>Trinickia</taxon>
    </lineage>
</organism>
<keyword evidence="3" id="KW-0067">ATP-binding</keyword>
<evidence type="ECO:0000256" key="1">
    <source>
        <dbReference type="ARBA" id="ARBA00022553"/>
    </source>
</evidence>
<dbReference type="CDD" id="cd00009">
    <property type="entry name" value="AAA"/>
    <property type="match status" value="1"/>
</dbReference>
<dbReference type="STRING" id="28094.SAMN06295900_12432"/>
<dbReference type="PANTHER" id="PTHR32071:SF57">
    <property type="entry name" value="C4-DICARBOXYLATE TRANSPORT TRANSCRIPTIONAL REGULATORY PROTEIN DCTD"/>
    <property type="match status" value="1"/>
</dbReference>
<dbReference type="InterPro" id="IPR011006">
    <property type="entry name" value="CheY-like_superfamily"/>
</dbReference>
<name>A0A1X7H966_TRICW</name>
<dbReference type="SMART" id="SM00448">
    <property type="entry name" value="REC"/>
    <property type="match status" value="1"/>
</dbReference>
<keyword evidence="11" id="KW-1185">Reference proteome</keyword>
<dbReference type="GO" id="GO:0006355">
    <property type="term" value="P:regulation of DNA-templated transcription"/>
    <property type="evidence" value="ECO:0007669"/>
    <property type="project" value="InterPro"/>
</dbReference>
<dbReference type="GO" id="GO:0043565">
    <property type="term" value="F:sequence-specific DNA binding"/>
    <property type="evidence" value="ECO:0007669"/>
    <property type="project" value="InterPro"/>
</dbReference>
<dbReference type="PROSITE" id="PS00675">
    <property type="entry name" value="SIGMA54_INTERACT_1"/>
    <property type="match status" value="1"/>
</dbReference>
<dbReference type="InterPro" id="IPR027417">
    <property type="entry name" value="P-loop_NTPase"/>
</dbReference>
<dbReference type="PROSITE" id="PS00688">
    <property type="entry name" value="SIGMA54_INTERACT_3"/>
    <property type="match status" value="1"/>
</dbReference>
<proteinExistence type="predicted"/>
<feature type="domain" description="Sigma-54 factor interaction" evidence="8">
    <location>
        <begin position="149"/>
        <end position="377"/>
    </location>
</feature>
<evidence type="ECO:0000313" key="10">
    <source>
        <dbReference type="EMBL" id="SMF81927.1"/>
    </source>
</evidence>
<evidence type="ECO:0000256" key="5">
    <source>
        <dbReference type="ARBA" id="ARBA00023015"/>
    </source>
</evidence>
<dbReference type="InterPro" id="IPR025662">
    <property type="entry name" value="Sigma_54_int_dom_ATP-bd_1"/>
</dbReference>
<dbReference type="InterPro" id="IPR002078">
    <property type="entry name" value="Sigma_54_int"/>
</dbReference>
<dbReference type="PROSITE" id="PS50110">
    <property type="entry name" value="RESPONSE_REGULATORY"/>
    <property type="match status" value="1"/>
</dbReference>
<dbReference type="SUPFAM" id="SSF52540">
    <property type="entry name" value="P-loop containing nucleoside triphosphate hydrolases"/>
    <property type="match status" value="1"/>
</dbReference>
<evidence type="ECO:0000256" key="4">
    <source>
        <dbReference type="ARBA" id="ARBA00023012"/>
    </source>
</evidence>
<dbReference type="Gene3D" id="1.10.10.60">
    <property type="entry name" value="Homeodomain-like"/>
    <property type="match status" value="1"/>
</dbReference>
<evidence type="ECO:0000256" key="2">
    <source>
        <dbReference type="ARBA" id="ARBA00022741"/>
    </source>
</evidence>
<reference evidence="11" key="1">
    <citation type="submission" date="2017-04" db="EMBL/GenBank/DDBJ databases">
        <authorList>
            <person name="Varghese N."/>
            <person name="Submissions S."/>
        </authorList>
    </citation>
    <scope>NUCLEOTIDE SEQUENCE [LARGE SCALE GENOMIC DNA]</scope>
    <source>
        <strain evidence="11">Ballard 720</strain>
    </source>
</reference>
<dbReference type="Gene3D" id="3.40.50.300">
    <property type="entry name" value="P-loop containing nucleotide triphosphate hydrolases"/>
    <property type="match status" value="1"/>
</dbReference>
<dbReference type="CDD" id="cd17549">
    <property type="entry name" value="REC_DctD-like"/>
    <property type="match status" value="1"/>
</dbReference>
<dbReference type="EMBL" id="FXAH01000024">
    <property type="protein sequence ID" value="SMF81927.1"/>
    <property type="molecule type" value="Genomic_DNA"/>
</dbReference>
<dbReference type="InterPro" id="IPR002197">
    <property type="entry name" value="HTH_Fis"/>
</dbReference>
<dbReference type="Pfam" id="PF00072">
    <property type="entry name" value="Response_reg"/>
    <property type="match status" value="1"/>
</dbReference>
<dbReference type="Gene3D" id="1.10.8.60">
    <property type="match status" value="1"/>
</dbReference>
<sequence length="450" mass="49372">MNSIDLVAGHCVYLVEDDAAVRLGCSQALSLAGIDVREFEDAESAFAALSGQTPAAIVSDIRLPGIDGLALLESVRARARDADIPVVLVTGHGDIAMAVTAMRAGAYDFIEKPFHSDRLVESVRRALAHRRLVVDNRSLRAQLHGARAMLGRSPAIERVRALVAAIGPTPADVLIRGETGSGKEVLARALHDASRREGPFVAVNCAALPESLFESEIFGHEPGAFTGAQQKRIGKFEHADRGTLFLDELENLSLALQAKLLRVLQERTVERLGSNTPFAVDVRVIAAIKEDLKTLVERGDFRADLYYRLNVATIDLPPLRERRDDIPELFMHFVRDAAARYGRPEPECTPADMARWRMHDWPGNVRELKNVAERFCLGLDDGLPQPEADDAHSLEAQMARAERAFIEEALGAAQGQVQRAAELLGLPRKTLYDKIARHGIDMGPFRSRPA</sequence>
<dbReference type="GeneID" id="95553920"/>
<dbReference type="SUPFAM" id="SSF46689">
    <property type="entry name" value="Homeodomain-like"/>
    <property type="match status" value="1"/>
</dbReference>
<dbReference type="FunFam" id="3.40.50.300:FF:000006">
    <property type="entry name" value="DNA-binding transcriptional regulator NtrC"/>
    <property type="match status" value="1"/>
</dbReference>
<dbReference type="Pfam" id="PF02954">
    <property type="entry name" value="HTH_8"/>
    <property type="match status" value="1"/>
</dbReference>